<dbReference type="Pfam" id="PF00069">
    <property type="entry name" value="Pkinase"/>
    <property type="match status" value="1"/>
</dbReference>
<keyword evidence="1" id="KW-0808">Transferase</keyword>
<dbReference type="Proteomes" id="UP000661077">
    <property type="component" value="Unassembled WGS sequence"/>
</dbReference>
<keyword evidence="4 5" id="KW-0067">ATP-binding</keyword>
<keyword evidence="3 8" id="KW-0418">Kinase</keyword>
<dbReference type="RefSeq" id="WP_203165992.1">
    <property type="nucleotide sequence ID" value="NZ_JAEVLS010000001.1"/>
</dbReference>
<dbReference type="PROSITE" id="PS50011">
    <property type="entry name" value="PROTEIN_KINASE_DOM"/>
    <property type="match status" value="1"/>
</dbReference>
<dbReference type="Gene3D" id="1.10.510.10">
    <property type="entry name" value="Transferase(Phosphotransferase) domain 1"/>
    <property type="match status" value="1"/>
</dbReference>
<proteinExistence type="predicted"/>
<protein>
    <submittedName>
        <fullName evidence="8">Serine/threonine protein kinase</fullName>
    </submittedName>
</protein>
<comment type="caution">
    <text evidence="8">The sequence shown here is derived from an EMBL/GenBank/DDBJ whole genome shotgun (WGS) entry which is preliminary data.</text>
</comment>
<accession>A0ABS1WSV9</accession>
<evidence type="ECO:0000256" key="6">
    <source>
        <dbReference type="SAM" id="MobiDB-lite"/>
    </source>
</evidence>
<dbReference type="EMBL" id="JAEVLS010000001">
    <property type="protein sequence ID" value="MBM0104046.1"/>
    <property type="molecule type" value="Genomic_DNA"/>
</dbReference>
<keyword evidence="9" id="KW-1185">Reference proteome</keyword>
<evidence type="ECO:0000313" key="8">
    <source>
        <dbReference type="EMBL" id="MBM0104046.1"/>
    </source>
</evidence>
<feature type="compositionally biased region" description="Basic and acidic residues" evidence="6">
    <location>
        <begin position="1"/>
        <end position="10"/>
    </location>
</feature>
<dbReference type="GO" id="GO:0004674">
    <property type="term" value="F:protein serine/threonine kinase activity"/>
    <property type="evidence" value="ECO:0007669"/>
    <property type="project" value="UniProtKB-KW"/>
</dbReference>
<feature type="compositionally biased region" description="Basic and acidic residues" evidence="6">
    <location>
        <begin position="65"/>
        <end position="79"/>
    </location>
</feature>
<evidence type="ECO:0000256" key="2">
    <source>
        <dbReference type="ARBA" id="ARBA00022741"/>
    </source>
</evidence>
<evidence type="ECO:0000256" key="3">
    <source>
        <dbReference type="ARBA" id="ARBA00022777"/>
    </source>
</evidence>
<dbReference type="InterPro" id="IPR008271">
    <property type="entry name" value="Ser/Thr_kinase_AS"/>
</dbReference>
<name>A0ABS1WSV9_9GAMM</name>
<keyword evidence="8" id="KW-0723">Serine/threonine-protein kinase</keyword>
<dbReference type="Gene3D" id="3.30.200.20">
    <property type="entry name" value="Phosphorylase Kinase, domain 1"/>
    <property type="match status" value="1"/>
</dbReference>
<dbReference type="SMART" id="SM00220">
    <property type="entry name" value="S_TKc"/>
    <property type="match status" value="1"/>
</dbReference>
<evidence type="ECO:0000256" key="4">
    <source>
        <dbReference type="ARBA" id="ARBA00022840"/>
    </source>
</evidence>
<sequence length="499" mass="54649">MKPTEEEQTRLRSAAATDGTLQRSGTELRTLVRPEPEAAAPTLKAGRPIQDLNAASAPTLQAPERVPEQRSSHWTEQEAHHPVALAPGAVIKQRFVLEQLLGKGGMGLVFSAVDGRKLEARDPNPHVALKVLNAEFARHPLSFMALQREARKAQTLAHPNVVTVFDFDRDGDTVYMTMELLKGRSLDAIVRESRGKGNSAEVAMPIVRGIAEGLAYAHRKGIVHSDLKPGNVFIAEDGAAKILDFGIARAVPSAVTEENKDEFDAGSLGAYTEAYATDEMVAGIDPHPVDDMYALGIIAYELVTGFHPYQRHSAPNARKLGIKPPPLKGLKRKQARAIESCLSFERKDRPQNASEFLKAFRGVTLLQKASLAASAVLALTAGFLWYQNYLETSPALPFNELPASVQQDFRAAMQVGNEAWTFYQRDGFADAISTALSSYAKAYDLHPRNREAVAALNRGADEALRAASDDVEKRREIARELQELSAHFRKYAPVVEASR</sequence>
<dbReference type="PANTHER" id="PTHR43289:SF6">
    <property type="entry name" value="SERINE_THREONINE-PROTEIN KINASE NEKL-3"/>
    <property type="match status" value="1"/>
</dbReference>
<dbReference type="InterPro" id="IPR011009">
    <property type="entry name" value="Kinase-like_dom_sf"/>
</dbReference>
<dbReference type="SUPFAM" id="SSF56112">
    <property type="entry name" value="Protein kinase-like (PK-like)"/>
    <property type="match status" value="1"/>
</dbReference>
<evidence type="ECO:0000256" key="5">
    <source>
        <dbReference type="PROSITE-ProRule" id="PRU10141"/>
    </source>
</evidence>
<evidence type="ECO:0000313" key="9">
    <source>
        <dbReference type="Proteomes" id="UP000661077"/>
    </source>
</evidence>
<keyword evidence="2 5" id="KW-0547">Nucleotide-binding</keyword>
<reference evidence="8 9" key="1">
    <citation type="journal article" date="2021" name="Int. J. Syst. Evol. Microbiol.">
        <title>Steroidobacter gossypii sp. nov., isolated from soil of cotton cropping field.</title>
        <authorList>
            <person name="Huang R."/>
            <person name="Yang S."/>
            <person name="Zhen C."/>
            <person name="Liu W."/>
        </authorList>
    </citation>
    <scope>NUCLEOTIDE SEQUENCE [LARGE SCALE GENOMIC DNA]</scope>
    <source>
        <strain evidence="8 9">S1-65</strain>
    </source>
</reference>
<gene>
    <name evidence="8" type="ORF">JM946_04790</name>
</gene>
<dbReference type="PROSITE" id="PS00107">
    <property type="entry name" value="PROTEIN_KINASE_ATP"/>
    <property type="match status" value="1"/>
</dbReference>
<dbReference type="PROSITE" id="PS00108">
    <property type="entry name" value="PROTEIN_KINASE_ST"/>
    <property type="match status" value="1"/>
</dbReference>
<dbReference type="CDD" id="cd14014">
    <property type="entry name" value="STKc_PknB_like"/>
    <property type="match status" value="1"/>
</dbReference>
<feature type="region of interest" description="Disordered" evidence="6">
    <location>
        <begin position="1"/>
        <end position="79"/>
    </location>
</feature>
<dbReference type="InterPro" id="IPR017441">
    <property type="entry name" value="Protein_kinase_ATP_BS"/>
</dbReference>
<feature type="binding site" evidence="5">
    <location>
        <position position="130"/>
    </location>
    <ligand>
        <name>ATP</name>
        <dbReference type="ChEBI" id="CHEBI:30616"/>
    </ligand>
</feature>
<evidence type="ECO:0000256" key="1">
    <source>
        <dbReference type="ARBA" id="ARBA00022679"/>
    </source>
</evidence>
<feature type="domain" description="Protein kinase" evidence="7">
    <location>
        <begin position="95"/>
        <end position="361"/>
    </location>
</feature>
<organism evidence="8 9">
    <name type="scientific">Steroidobacter gossypii</name>
    <dbReference type="NCBI Taxonomy" id="2805490"/>
    <lineage>
        <taxon>Bacteria</taxon>
        <taxon>Pseudomonadati</taxon>
        <taxon>Pseudomonadota</taxon>
        <taxon>Gammaproteobacteria</taxon>
        <taxon>Steroidobacterales</taxon>
        <taxon>Steroidobacteraceae</taxon>
        <taxon>Steroidobacter</taxon>
    </lineage>
</organism>
<evidence type="ECO:0000259" key="7">
    <source>
        <dbReference type="PROSITE" id="PS50011"/>
    </source>
</evidence>
<dbReference type="InterPro" id="IPR000719">
    <property type="entry name" value="Prot_kinase_dom"/>
</dbReference>
<dbReference type="PANTHER" id="PTHR43289">
    <property type="entry name" value="MITOGEN-ACTIVATED PROTEIN KINASE KINASE KINASE 20-RELATED"/>
    <property type="match status" value="1"/>
</dbReference>